<organism evidence="2 3">
    <name type="scientific">Vogesella fluminis</name>
    <dbReference type="NCBI Taxonomy" id="1069161"/>
    <lineage>
        <taxon>Bacteria</taxon>
        <taxon>Pseudomonadati</taxon>
        <taxon>Pseudomonadota</taxon>
        <taxon>Betaproteobacteria</taxon>
        <taxon>Neisseriales</taxon>
        <taxon>Chromobacteriaceae</taxon>
        <taxon>Vogesella</taxon>
    </lineage>
</organism>
<evidence type="ECO:0000313" key="2">
    <source>
        <dbReference type="EMBL" id="GHD72800.1"/>
    </source>
</evidence>
<reference evidence="3" key="1">
    <citation type="journal article" date="2019" name="Int. J. Syst. Evol. Microbiol.">
        <title>The Global Catalogue of Microorganisms (GCM) 10K type strain sequencing project: providing services to taxonomists for standard genome sequencing and annotation.</title>
        <authorList>
            <consortium name="The Broad Institute Genomics Platform"/>
            <consortium name="The Broad Institute Genome Sequencing Center for Infectious Disease"/>
            <person name="Wu L."/>
            <person name="Ma J."/>
        </authorList>
    </citation>
    <scope>NUCLEOTIDE SEQUENCE [LARGE SCALE GENOMIC DNA]</scope>
    <source>
        <strain evidence="3">KCTC 23713</strain>
    </source>
</reference>
<comment type="caution">
    <text evidence="2">The sequence shown here is derived from an EMBL/GenBank/DDBJ whole genome shotgun (WGS) entry which is preliminary data.</text>
</comment>
<keyword evidence="3" id="KW-1185">Reference proteome</keyword>
<dbReference type="EMBL" id="BMYP01000006">
    <property type="protein sequence ID" value="GHD72800.1"/>
    <property type="molecule type" value="Genomic_DNA"/>
</dbReference>
<keyword evidence="1" id="KW-0732">Signal</keyword>
<dbReference type="RefSeq" id="WP_189352224.1">
    <property type="nucleotide sequence ID" value="NZ_BMYP01000006.1"/>
</dbReference>
<gene>
    <name evidence="2" type="ORF">GCM10011419_06610</name>
</gene>
<evidence type="ECO:0000313" key="3">
    <source>
        <dbReference type="Proteomes" id="UP000662678"/>
    </source>
</evidence>
<evidence type="ECO:0008006" key="4">
    <source>
        <dbReference type="Google" id="ProtNLM"/>
    </source>
</evidence>
<feature type="signal peptide" evidence="1">
    <location>
        <begin position="1"/>
        <end position="21"/>
    </location>
</feature>
<evidence type="ECO:0000256" key="1">
    <source>
        <dbReference type="SAM" id="SignalP"/>
    </source>
</evidence>
<sequence length="280" mass="30524">MKLTHKPLLIAAMGVALNASAGVINDIPSCYQANNLANPSPAPALELFVAIDQTTPLDDNLKRQVIEIIGAQMKPGSAYSLFTFSAYSQGNYLNMLSRGELEKNLPATVRDDTGNKTLSQFDACMAGQQRYAGQLLGKHLQRALGNSSDSFVKSDVLASLKEISGRIAQSGAKNRVLLLVSDMLENSSVSSFYAKRTVRKLDPTAELAKAEREKLLGNFAGTRVYVIGAGMIIEDKKQIKGVYRDPITMQSLETFWRSYFEKSGGKLAEFGKPALLNPIR</sequence>
<name>A0ABQ3H7X9_9NEIS</name>
<accession>A0ABQ3H7X9</accession>
<proteinExistence type="predicted"/>
<feature type="chain" id="PRO_5046262738" description="VWFA domain-containing protein" evidence="1">
    <location>
        <begin position="22"/>
        <end position="280"/>
    </location>
</feature>
<protein>
    <recommendedName>
        <fullName evidence="4">VWFA domain-containing protein</fullName>
    </recommendedName>
</protein>
<dbReference type="Proteomes" id="UP000662678">
    <property type="component" value="Unassembled WGS sequence"/>
</dbReference>